<dbReference type="InterPro" id="IPR000675">
    <property type="entry name" value="Cutinase/axe"/>
</dbReference>
<reference evidence="3" key="1">
    <citation type="submission" date="2022-06" db="EMBL/GenBank/DDBJ databases">
        <authorList>
            <consortium name="SYNGENTA / RWTH Aachen University"/>
        </authorList>
    </citation>
    <scope>NUCLEOTIDE SEQUENCE</scope>
</reference>
<dbReference type="PANTHER" id="PTHR33630">
    <property type="entry name" value="CUTINASE RV1984C-RELATED-RELATED"/>
    <property type="match status" value="1"/>
</dbReference>
<dbReference type="SUPFAM" id="SSF53474">
    <property type="entry name" value="alpha/beta-Hydrolases"/>
    <property type="match status" value="1"/>
</dbReference>
<proteinExistence type="predicted"/>
<organism evidence="3 4">
    <name type="scientific">Phakopsora pachyrhizi</name>
    <name type="common">Asian soybean rust disease fungus</name>
    <dbReference type="NCBI Taxonomy" id="170000"/>
    <lineage>
        <taxon>Eukaryota</taxon>
        <taxon>Fungi</taxon>
        <taxon>Dikarya</taxon>
        <taxon>Basidiomycota</taxon>
        <taxon>Pucciniomycotina</taxon>
        <taxon>Pucciniomycetes</taxon>
        <taxon>Pucciniales</taxon>
        <taxon>Phakopsoraceae</taxon>
        <taxon>Phakopsora</taxon>
    </lineage>
</organism>
<keyword evidence="1" id="KW-0378">Hydrolase</keyword>
<dbReference type="GO" id="GO:0052689">
    <property type="term" value="F:carboxylic ester hydrolase activity"/>
    <property type="evidence" value="ECO:0007669"/>
    <property type="project" value="UniProtKB-ARBA"/>
</dbReference>
<feature type="non-terminal residue" evidence="3">
    <location>
        <position position="1"/>
    </location>
</feature>
<protein>
    <submittedName>
        <fullName evidence="3">Family 5 carbohydrate esterase</fullName>
    </submittedName>
</protein>
<comment type="caution">
    <text evidence="3">The sequence shown here is derived from an EMBL/GenBank/DDBJ whole genome shotgun (WGS) entry which is preliminary data.</text>
</comment>
<dbReference type="SMART" id="SM01110">
    <property type="entry name" value="Cutinase"/>
    <property type="match status" value="1"/>
</dbReference>
<dbReference type="Proteomes" id="UP001153365">
    <property type="component" value="Unassembled WGS sequence"/>
</dbReference>
<dbReference type="Pfam" id="PF01083">
    <property type="entry name" value="Cutinase"/>
    <property type="match status" value="1"/>
</dbReference>
<keyword evidence="2" id="KW-1015">Disulfide bond</keyword>
<evidence type="ECO:0000313" key="4">
    <source>
        <dbReference type="Proteomes" id="UP001153365"/>
    </source>
</evidence>
<dbReference type="EMBL" id="CALTRL010002019">
    <property type="protein sequence ID" value="CAH7674466.1"/>
    <property type="molecule type" value="Genomic_DNA"/>
</dbReference>
<evidence type="ECO:0000313" key="3">
    <source>
        <dbReference type="EMBL" id="CAH7674466.1"/>
    </source>
</evidence>
<dbReference type="Gene3D" id="3.40.50.1820">
    <property type="entry name" value="alpha/beta hydrolase"/>
    <property type="match status" value="1"/>
</dbReference>
<sequence length="219" mass="23220">SARGTGEIQQNPTGSSIFLRSILSKVPNGDKHEVVYPADINYMGGPPIGAREANAFMSSHQGSCPGQLYVLFGYSEGAMVVTQTLNSLKIPPKLIVAVVMYGNPYKTSNAVQNKGLGRGGVGIAAATGVKMNPKFAPVVYDLCNAGDMICQTGGNMMAHLNYRGTPQEAEAVNFVVQKLKEALSGKGGGKVKGSDEGNDDEKGKGDGNYCYNYLHIFYD</sequence>
<name>A0AAV0AXZ8_PHAPC</name>
<dbReference type="PANTHER" id="PTHR33630:SF9">
    <property type="entry name" value="CUTINASE 4"/>
    <property type="match status" value="1"/>
</dbReference>
<evidence type="ECO:0000256" key="1">
    <source>
        <dbReference type="ARBA" id="ARBA00022801"/>
    </source>
</evidence>
<dbReference type="InterPro" id="IPR029058">
    <property type="entry name" value="AB_hydrolase_fold"/>
</dbReference>
<dbReference type="AlphaFoldDB" id="A0AAV0AXZ8"/>
<keyword evidence="4" id="KW-1185">Reference proteome</keyword>
<accession>A0AAV0AXZ8</accession>
<evidence type="ECO:0000256" key="2">
    <source>
        <dbReference type="ARBA" id="ARBA00023157"/>
    </source>
</evidence>
<gene>
    <name evidence="3" type="ORF">PPACK8108_LOCUS9377</name>
</gene>